<dbReference type="GO" id="GO:0016829">
    <property type="term" value="F:lyase activity"/>
    <property type="evidence" value="ECO:0007669"/>
    <property type="project" value="InterPro"/>
</dbReference>
<evidence type="ECO:0000256" key="2">
    <source>
        <dbReference type="ARBA" id="ARBA00006966"/>
    </source>
</evidence>
<evidence type="ECO:0000256" key="3">
    <source>
        <dbReference type="ARBA" id="ARBA00022898"/>
    </source>
</evidence>
<dbReference type="PANTHER" id="PTHR48097">
    <property type="entry name" value="L-THREONINE ALDOLASE-RELATED"/>
    <property type="match status" value="1"/>
</dbReference>
<feature type="domain" description="Aromatic amino acid beta-eliminating lyase/threonine aldolase" evidence="4">
    <location>
        <begin position="23"/>
        <end position="239"/>
    </location>
</feature>
<dbReference type="STRING" id="2756.BFR44_02855"/>
<dbReference type="InterPro" id="IPR001597">
    <property type="entry name" value="ArAA_b-elim_lyase/Thr_aldolase"/>
</dbReference>
<organism evidence="5 6">
    <name type="scientific">Brochothrix thermosphacta</name>
    <name type="common">Microbacterium thermosphactum</name>
    <dbReference type="NCBI Taxonomy" id="2756"/>
    <lineage>
        <taxon>Bacteria</taxon>
        <taxon>Bacillati</taxon>
        <taxon>Bacillota</taxon>
        <taxon>Bacilli</taxon>
        <taxon>Bacillales</taxon>
        <taxon>Listeriaceae</taxon>
        <taxon>Brochothrix</taxon>
    </lineage>
</organism>
<dbReference type="RefSeq" id="WP_069125500.1">
    <property type="nucleotide sequence ID" value="NZ_CBCPIX010000001.1"/>
</dbReference>
<proteinExistence type="inferred from homology"/>
<dbReference type="InterPro" id="IPR015421">
    <property type="entry name" value="PyrdxlP-dep_Trfase_major"/>
</dbReference>
<dbReference type="PANTHER" id="PTHR48097:SF5">
    <property type="entry name" value="LOW SPECIFICITY L-THREONINE ALDOLASE"/>
    <property type="match status" value="1"/>
</dbReference>
<dbReference type="InterPro" id="IPR015424">
    <property type="entry name" value="PyrdxlP-dep_Trfase"/>
</dbReference>
<dbReference type="Gene3D" id="3.90.1150.10">
    <property type="entry name" value="Aspartate Aminotransferase, domain 1"/>
    <property type="match status" value="1"/>
</dbReference>
<dbReference type="Gene3D" id="3.40.640.10">
    <property type="entry name" value="Type I PLP-dependent aspartate aminotransferase-like (Major domain)"/>
    <property type="match status" value="1"/>
</dbReference>
<reference evidence="5 6" key="1">
    <citation type="submission" date="2017-09" db="EMBL/GenBank/DDBJ databases">
        <title>Complete Genome Sequences of Two Strains of the Meat Spoilage Bacterium Brochothrix thermosphacta Isolated from Ground Chicken.</title>
        <authorList>
            <person name="Paoli G.C."/>
            <person name="Wijey C."/>
            <person name="Chen C.-Y."/>
            <person name="Nguyen L."/>
            <person name="Yan X."/>
            <person name="Irwin P.L."/>
        </authorList>
    </citation>
    <scope>NUCLEOTIDE SEQUENCE [LARGE SCALE GENOMIC DNA]</scope>
    <source>
        <strain evidence="5 6">BI</strain>
    </source>
</reference>
<dbReference type="Pfam" id="PF01212">
    <property type="entry name" value="Beta_elim_lyase"/>
    <property type="match status" value="1"/>
</dbReference>
<evidence type="ECO:0000313" key="5">
    <source>
        <dbReference type="EMBL" id="ATF24968.1"/>
    </source>
</evidence>
<name>A0A1D2LK26_BROTH</name>
<dbReference type="SUPFAM" id="SSF53383">
    <property type="entry name" value="PLP-dependent transferases"/>
    <property type="match status" value="1"/>
</dbReference>
<dbReference type="AlphaFoldDB" id="A0A1D2LK26"/>
<dbReference type="EMBL" id="CP023483">
    <property type="protein sequence ID" value="ATF24968.1"/>
    <property type="molecule type" value="Genomic_DNA"/>
</dbReference>
<protein>
    <submittedName>
        <fullName evidence="5">Low specificity L-threonine aldolase</fullName>
    </submittedName>
</protein>
<evidence type="ECO:0000313" key="6">
    <source>
        <dbReference type="Proteomes" id="UP000243591"/>
    </source>
</evidence>
<keyword evidence="3" id="KW-0663">Pyridoxal phosphate</keyword>
<sequence>MISFENDYLEGAHEKVLTRLIETNMIQDSGYGTDSFSQQAKEKIKAAIQNPDASIRFLVGGTQTNQVVINSVLHQYEGVLAADTGHISTHEAGAIEFSGHKVLELPSVDGKINATDVDNYISTFYADANHQHMVFPGMVYISYPTEYGTLYSHEELESLSHVCKKYDIPLFIDGARLGYGLASKAADVTIADIAKLSDVFYIGGTKIGALCGEAVVFTKNNEPKHFTNLIKQHGALLAKGRLVGIQFLELFTDNLYFTISEHAVNMALKLKTGFIEKGYQLYLDSPTNQQFFVLSNEKIAELQTKVKFACWEKVDDNHQVVRFATSWATTEENIDTLLALI</sequence>
<dbReference type="Proteomes" id="UP000243591">
    <property type="component" value="Chromosome"/>
</dbReference>
<keyword evidence="6" id="KW-1185">Reference proteome</keyword>
<comment type="cofactor">
    <cofactor evidence="1">
        <name>pyridoxal 5'-phosphate</name>
        <dbReference type="ChEBI" id="CHEBI:597326"/>
    </cofactor>
</comment>
<accession>A0A1D2LK26</accession>
<gene>
    <name evidence="5" type="ORF">CNY62_00475</name>
</gene>
<dbReference type="InterPro" id="IPR015422">
    <property type="entry name" value="PyrdxlP-dep_Trfase_small"/>
</dbReference>
<dbReference type="KEGG" id="bths:CNY62_00475"/>
<dbReference type="GO" id="GO:0006520">
    <property type="term" value="P:amino acid metabolic process"/>
    <property type="evidence" value="ECO:0007669"/>
    <property type="project" value="InterPro"/>
</dbReference>
<evidence type="ECO:0000256" key="1">
    <source>
        <dbReference type="ARBA" id="ARBA00001933"/>
    </source>
</evidence>
<dbReference type="OrthoDB" id="9774495at2"/>
<comment type="similarity">
    <text evidence="2">Belongs to the threonine aldolase family.</text>
</comment>
<evidence type="ECO:0000259" key="4">
    <source>
        <dbReference type="Pfam" id="PF01212"/>
    </source>
</evidence>